<proteinExistence type="predicted"/>
<organism evidence="3 4">
    <name type="scientific">Favolaschia claudopus</name>
    <dbReference type="NCBI Taxonomy" id="2862362"/>
    <lineage>
        <taxon>Eukaryota</taxon>
        <taxon>Fungi</taxon>
        <taxon>Dikarya</taxon>
        <taxon>Basidiomycota</taxon>
        <taxon>Agaricomycotina</taxon>
        <taxon>Agaricomycetes</taxon>
        <taxon>Agaricomycetidae</taxon>
        <taxon>Agaricales</taxon>
        <taxon>Marasmiineae</taxon>
        <taxon>Mycenaceae</taxon>
        <taxon>Favolaschia</taxon>
    </lineage>
</organism>
<feature type="transmembrane region" description="Helical" evidence="1">
    <location>
        <begin position="171"/>
        <end position="189"/>
    </location>
</feature>
<dbReference type="Proteomes" id="UP001362999">
    <property type="component" value="Unassembled WGS sequence"/>
</dbReference>
<keyword evidence="1" id="KW-0472">Membrane</keyword>
<keyword evidence="4" id="KW-1185">Reference proteome</keyword>
<accession>A0AAV9ZDU8</accession>
<protein>
    <submittedName>
        <fullName evidence="3">Uncharacterized protein</fullName>
    </submittedName>
</protein>
<evidence type="ECO:0000313" key="2">
    <source>
        <dbReference type="EMBL" id="KAK6977643.1"/>
    </source>
</evidence>
<dbReference type="AlphaFoldDB" id="A0AAV9ZDU8"/>
<reference evidence="3 4" key="1">
    <citation type="journal article" date="2024" name="J Genomics">
        <title>Draft genome sequencing and assembly of Favolaschia claudopus CIRM-BRFM 2984 isolated from oak limbs.</title>
        <authorList>
            <person name="Navarro D."/>
            <person name="Drula E."/>
            <person name="Chaduli D."/>
            <person name="Cazenave R."/>
            <person name="Ahrendt S."/>
            <person name="Wang J."/>
            <person name="Lipzen A."/>
            <person name="Daum C."/>
            <person name="Barry K."/>
            <person name="Grigoriev I.V."/>
            <person name="Favel A."/>
            <person name="Rosso M.N."/>
            <person name="Martin F."/>
        </authorList>
    </citation>
    <scope>NUCLEOTIDE SEQUENCE [LARGE SCALE GENOMIC DNA]</scope>
    <source>
        <strain evidence="3 4">CIRM-BRFM 2984</strain>
    </source>
</reference>
<gene>
    <name evidence="3" type="ORF">R3P38DRAFT_3235529</name>
    <name evidence="2" type="ORF">R3P38DRAFT_3236713</name>
</gene>
<comment type="caution">
    <text evidence="3">The sequence shown here is derived from an EMBL/GenBank/DDBJ whole genome shotgun (WGS) entry which is preliminary data.</text>
</comment>
<evidence type="ECO:0000313" key="3">
    <source>
        <dbReference type="EMBL" id="KAK6980478.1"/>
    </source>
</evidence>
<sequence>MPRAKSNLSQKEVLLKRADAAYAYRQRNKASVNEKARLRMRRRRAELKLAPSAVQMEYLLRARKHRRDYRECVPDTFLSTSRSSRTCQQTRKTRWSEGAGTRAASRVATMWYQCEDDNIPHRPRHRLARPHKTTVAGRDYYDGEDEDDGEDWEDDDGGLAITTTMDTDDLFSFYLLALLALVLAVVIHVS</sequence>
<dbReference type="EMBL" id="JAWWNJ010000166">
    <property type="protein sequence ID" value="KAK6977643.1"/>
    <property type="molecule type" value="Genomic_DNA"/>
</dbReference>
<keyword evidence="1" id="KW-1133">Transmembrane helix</keyword>
<evidence type="ECO:0000256" key="1">
    <source>
        <dbReference type="SAM" id="Phobius"/>
    </source>
</evidence>
<keyword evidence="1" id="KW-0812">Transmembrane</keyword>
<dbReference type="EMBL" id="JAWWNJ010000159">
    <property type="protein sequence ID" value="KAK6980478.1"/>
    <property type="molecule type" value="Genomic_DNA"/>
</dbReference>
<evidence type="ECO:0000313" key="4">
    <source>
        <dbReference type="Proteomes" id="UP001362999"/>
    </source>
</evidence>
<name>A0AAV9ZDU8_9AGAR</name>